<organism evidence="2 3">
    <name type="scientific">Belliella kenyensis</name>
    <dbReference type="NCBI Taxonomy" id="1472724"/>
    <lineage>
        <taxon>Bacteria</taxon>
        <taxon>Pseudomonadati</taxon>
        <taxon>Bacteroidota</taxon>
        <taxon>Cytophagia</taxon>
        <taxon>Cytophagales</taxon>
        <taxon>Cyclobacteriaceae</taxon>
        <taxon>Belliella</taxon>
    </lineage>
</organism>
<keyword evidence="1" id="KW-0812">Transmembrane</keyword>
<evidence type="ECO:0000256" key="1">
    <source>
        <dbReference type="SAM" id="Phobius"/>
    </source>
</evidence>
<keyword evidence="1" id="KW-0472">Membrane</keyword>
<evidence type="ECO:0000313" key="3">
    <source>
        <dbReference type="Proteomes" id="UP001595766"/>
    </source>
</evidence>
<dbReference type="EMBL" id="JBHSAV010000022">
    <property type="protein sequence ID" value="MFC3976112.1"/>
    <property type="molecule type" value="Genomic_DNA"/>
</dbReference>
<dbReference type="Proteomes" id="UP001595766">
    <property type="component" value="Unassembled WGS sequence"/>
</dbReference>
<keyword evidence="3" id="KW-1185">Reference proteome</keyword>
<proteinExistence type="predicted"/>
<sequence length="134" mass="15537">MIKPNNYNDWTDPHTKVALGLFFVFLSIAFGYGVYKSYIASTSELRYTVIVFYEKYSDSKTNGMKVSYMAEGKMRFDNCLTMACKKIKIGERRLGYFYVDDPAFYGFLEIIVPDSVEAPKNGWKEIPEFLKPKK</sequence>
<reference evidence="3" key="1">
    <citation type="journal article" date="2019" name="Int. J. Syst. Evol. Microbiol.">
        <title>The Global Catalogue of Microorganisms (GCM) 10K type strain sequencing project: providing services to taxonomists for standard genome sequencing and annotation.</title>
        <authorList>
            <consortium name="The Broad Institute Genomics Platform"/>
            <consortium name="The Broad Institute Genome Sequencing Center for Infectious Disease"/>
            <person name="Wu L."/>
            <person name="Ma J."/>
        </authorList>
    </citation>
    <scope>NUCLEOTIDE SEQUENCE [LARGE SCALE GENOMIC DNA]</scope>
    <source>
        <strain evidence="3">CECT 8551</strain>
    </source>
</reference>
<name>A0ABV8EJ42_9BACT</name>
<keyword evidence="1" id="KW-1133">Transmembrane helix</keyword>
<dbReference type="RefSeq" id="WP_241297666.1">
    <property type="nucleotide sequence ID" value="NZ_JAKZGR010000031.1"/>
</dbReference>
<gene>
    <name evidence="2" type="ORF">ACFOUP_06975</name>
</gene>
<evidence type="ECO:0000313" key="2">
    <source>
        <dbReference type="EMBL" id="MFC3976112.1"/>
    </source>
</evidence>
<protein>
    <submittedName>
        <fullName evidence="2">Uncharacterized protein</fullName>
    </submittedName>
</protein>
<comment type="caution">
    <text evidence="2">The sequence shown here is derived from an EMBL/GenBank/DDBJ whole genome shotgun (WGS) entry which is preliminary data.</text>
</comment>
<accession>A0ABV8EJ42</accession>
<feature type="transmembrane region" description="Helical" evidence="1">
    <location>
        <begin position="17"/>
        <end position="35"/>
    </location>
</feature>